<dbReference type="PANTHER" id="PTHR31094">
    <property type="entry name" value="RIKEN CDNA 2310061I04 GENE"/>
    <property type="match status" value="1"/>
</dbReference>
<accession>A0A7R9WVZ4</accession>
<protein>
    <submittedName>
        <fullName evidence="1">Uncharacterized protein</fullName>
    </submittedName>
</protein>
<evidence type="ECO:0000313" key="1">
    <source>
        <dbReference type="EMBL" id="CAD8336446.1"/>
    </source>
</evidence>
<dbReference type="PANTHER" id="PTHR31094:SF2">
    <property type="entry name" value="RIKEN CDNA 2310061I04 GENE"/>
    <property type="match status" value="1"/>
</dbReference>
<dbReference type="InterPro" id="IPR018790">
    <property type="entry name" value="DUF2358"/>
</dbReference>
<name>A0A7R9WVZ4_9STRA</name>
<dbReference type="AlphaFoldDB" id="A0A7R9WVZ4"/>
<dbReference type="Pfam" id="PF10184">
    <property type="entry name" value="DUF2358"/>
    <property type="match status" value="1"/>
</dbReference>
<organism evidence="1">
    <name type="scientific">Craspedostauros australis</name>
    <dbReference type="NCBI Taxonomy" id="1486917"/>
    <lineage>
        <taxon>Eukaryota</taxon>
        <taxon>Sar</taxon>
        <taxon>Stramenopiles</taxon>
        <taxon>Ochrophyta</taxon>
        <taxon>Bacillariophyta</taxon>
        <taxon>Bacillariophyceae</taxon>
        <taxon>Bacillariophycidae</taxon>
        <taxon>Naviculales</taxon>
        <taxon>Naviculaceae</taxon>
        <taxon>Craspedostauros</taxon>
    </lineage>
</organism>
<sequence>MLRTIIVAACFVTTRGFAPQHVRLDVAANTVAQSSSMPFIDIVRMNSNETTITSSSVGQQQLPPVIRSIADERREFQMNLGKAMDTIRKDMPEILRRKPDYSIYHKDITVVDPSGVTIQGLDNYKSSIKFLQTFLKFWFKERSGLQFRMVYDFCRSSIKVSWNAVLIPKVPLGRPVYVDGISVYKLDVESGKIMEHKFENLIINNTPVVPPYGMFSMMQQDLMGLTPQGVVSPGIPAGI</sequence>
<dbReference type="EMBL" id="HBEF01013684">
    <property type="protein sequence ID" value="CAD8336446.1"/>
    <property type="molecule type" value="Transcribed_RNA"/>
</dbReference>
<gene>
    <name evidence="1" type="ORF">CAUS1442_LOCUS8574</name>
</gene>
<proteinExistence type="predicted"/>
<reference evidence="1" key="1">
    <citation type="submission" date="2021-01" db="EMBL/GenBank/DDBJ databases">
        <authorList>
            <person name="Corre E."/>
            <person name="Pelletier E."/>
            <person name="Niang G."/>
            <person name="Scheremetjew M."/>
            <person name="Finn R."/>
            <person name="Kale V."/>
            <person name="Holt S."/>
            <person name="Cochrane G."/>
            <person name="Meng A."/>
            <person name="Brown T."/>
            <person name="Cohen L."/>
        </authorList>
    </citation>
    <scope>NUCLEOTIDE SEQUENCE</scope>
    <source>
        <strain evidence="1">CCMP3328</strain>
    </source>
</reference>